<dbReference type="EMBL" id="CP038150">
    <property type="protein sequence ID" value="QBR01714.1"/>
    <property type="molecule type" value="Genomic_DNA"/>
</dbReference>
<keyword evidence="2" id="KW-1185">Reference proteome</keyword>
<dbReference type="OrthoDB" id="8594232at2"/>
<evidence type="ECO:0000313" key="1">
    <source>
        <dbReference type="EMBL" id="QBR01714.1"/>
    </source>
</evidence>
<dbReference type="KEGG" id="ppai:E1956_31650"/>
<dbReference type="RefSeq" id="WP_134756648.1">
    <property type="nucleotide sequence ID" value="NZ_CP038150.1"/>
</dbReference>
<gene>
    <name evidence="1" type="ORF">E1956_31650</name>
</gene>
<protein>
    <submittedName>
        <fullName evidence="1">PAAR domain-containing protein</fullName>
    </submittedName>
</protein>
<dbReference type="Pfam" id="PF05488">
    <property type="entry name" value="PAAR_motif"/>
    <property type="match status" value="1"/>
</dbReference>
<name>A0A4P7D559_9BURK</name>
<proteinExistence type="predicted"/>
<dbReference type="Proteomes" id="UP000295727">
    <property type="component" value="Chromosome 3"/>
</dbReference>
<sequence>MRRSLLRLGDKSTAGGVVIEGEESCTHHGRSLTFTGAKVLCPVCNTTGVIGWKGPHRKSTMKGKQQALEGDLCLCNCDPPPVMIASQDTAWHEFTASELEGTAYGIANEPRSSPTQGVYDEQFTLKDSTGKSLPDTYYTAWLPSGARVHGITDSQGRTGRYATEGAQHVSIYLGHRE</sequence>
<dbReference type="CDD" id="cd14744">
    <property type="entry name" value="PAAR_CT_2"/>
    <property type="match status" value="1"/>
</dbReference>
<dbReference type="AlphaFoldDB" id="A0A4P7D559"/>
<evidence type="ECO:0000313" key="2">
    <source>
        <dbReference type="Proteomes" id="UP000295727"/>
    </source>
</evidence>
<organism evidence="1 2">
    <name type="scientific">Paraburkholderia pallida</name>
    <dbReference type="NCBI Taxonomy" id="2547399"/>
    <lineage>
        <taxon>Bacteria</taxon>
        <taxon>Pseudomonadati</taxon>
        <taxon>Pseudomonadota</taxon>
        <taxon>Betaproteobacteria</taxon>
        <taxon>Burkholderiales</taxon>
        <taxon>Burkholderiaceae</taxon>
        <taxon>Paraburkholderia</taxon>
    </lineage>
</organism>
<dbReference type="InterPro" id="IPR008727">
    <property type="entry name" value="PAAR_motif"/>
</dbReference>
<accession>A0A4P7D559</accession>
<reference evidence="1 2" key="1">
    <citation type="submission" date="2019-03" db="EMBL/GenBank/DDBJ databases">
        <title>Paraburkholderia sp. 7MH5, isolated from subtropical forest soil.</title>
        <authorList>
            <person name="Gao Z.-H."/>
            <person name="Qiu L.-H."/>
        </authorList>
    </citation>
    <scope>NUCLEOTIDE SEQUENCE [LARGE SCALE GENOMIC DNA]</scope>
    <source>
        <strain evidence="1 2">7MH5</strain>
    </source>
</reference>